<dbReference type="InterPro" id="IPR052036">
    <property type="entry name" value="Hydrolase/PRTase-associated"/>
</dbReference>
<dbReference type="PIRSF" id="PIRSF036794">
    <property type="entry name" value="UCP_erythr_ester"/>
    <property type="match status" value="1"/>
</dbReference>
<evidence type="ECO:0000313" key="2">
    <source>
        <dbReference type="Proteomes" id="UP000800981"/>
    </source>
</evidence>
<accession>A0ABX0GVL7</accession>
<protein>
    <submittedName>
        <fullName evidence="1">Erythromycin esterase family protein</fullName>
    </submittedName>
</protein>
<dbReference type="Gene3D" id="3.40.1660.10">
    <property type="entry name" value="EreA-like (biosynthetic domain)"/>
    <property type="match status" value="1"/>
</dbReference>
<evidence type="ECO:0000313" key="1">
    <source>
        <dbReference type="EMBL" id="NHC14590.1"/>
    </source>
</evidence>
<dbReference type="Gene3D" id="3.30.1870.10">
    <property type="entry name" value="EreA-like, domain 2"/>
    <property type="match status" value="1"/>
</dbReference>
<dbReference type="InterPro" id="IPR014622">
    <property type="entry name" value="UCP036794_erythomycin"/>
</dbReference>
<proteinExistence type="predicted"/>
<dbReference type="PANTHER" id="PTHR31299">
    <property type="entry name" value="ESTERASE, PUTATIVE (AFU_ORTHOLOGUE AFUA_1G05850)-RELATED"/>
    <property type="match status" value="1"/>
</dbReference>
<dbReference type="CDD" id="cd14728">
    <property type="entry name" value="Ere-like"/>
    <property type="match status" value="1"/>
</dbReference>
<name>A0ABX0GVL7_9ACTN</name>
<gene>
    <name evidence="1" type="ORF">G9H71_12455</name>
</gene>
<dbReference type="PANTHER" id="PTHR31299:SF0">
    <property type="entry name" value="ESTERASE, PUTATIVE (AFU_ORTHOLOGUE AFUA_1G05850)-RELATED"/>
    <property type="match status" value="1"/>
</dbReference>
<organism evidence="1 2">
    <name type="scientific">Motilibacter deserti</name>
    <dbReference type="NCBI Taxonomy" id="2714956"/>
    <lineage>
        <taxon>Bacteria</taxon>
        <taxon>Bacillati</taxon>
        <taxon>Actinomycetota</taxon>
        <taxon>Actinomycetes</taxon>
        <taxon>Motilibacterales</taxon>
        <taxon>Motilibacteraceae</taxon>
        <taxon>Motilibacter</taxon>
    </lineage>
</organism>
<comment type="caution">
    <text evidence="1">The sequence shown here is derived from an EMBL/GenBank/DDBJ whole genome shotgun (WGS) entry which is preliminary data.</text>
</comment>
<sequence>MRALARPLESPLDLGPLLDRIGEARFVLIGEATHGTSEYYRWRADLTQRLIAEHGFAGVAVEGDWPDCFRVSCSVTGASTETPREALHAFDRWPTWMWANEEVVDFCSWLRSFNDVLPRERRVGFYGIDVYSLWDSLRGVLGYMREQRPDDVAAAVEAIRCFEPYAEDPQRYARATRLVPESCEDEVVALLGELRSTTDGAPDEFVARQNAEVAAGAERYYRAMVRGGPTSWNVRDTHMADTLDRLAGHLGAGGVPAKLVVWEHNTHIGDARATDMADRGMVNVGQLMRERHAAADVVLVGFGSYAGTVVAGDAWGEPMQVMPMPPARPGSLEALLHEALERPGLPSTGLFSFPPAHEQPEWLRDRLDHRAVGVVYRPELDGWGNYVPTVLGDRYDAFVWIDETSALHPLHLAPAAGEMEAYPSGV</sequence>
<dbReference type="Proteomes" id="UP000800981">
    <property type="component" value="Unassembled WGS sequence"/>
</dbReference>
<dbReference type="Pfam" id="PF05139">
    <property type="entry name" value="Erythro_esteras"/>
    <property type="match status" value="1"/>
</dbReference>
<dbReference type="Gene3D" id="1.20.1440.30">
    <property type="entry name" value="Biosynthetic Protein domain"/>
    <property type="match status" value="1"/>
</dbReference>
<dbReference type="InterPro" id="IPR007815">
    <property type="entry name" value="Emycin_Estase"/>
</dbReference>
<dbReference type="SUPFAM" id="SSF159501">
    <property type="entry name" value="EreA/ChaN-like"/>
    <property type="match status" value="1"/>
</dbReference>
<keyword evidence="2" id="KW-1185">Reference proteome</keyword>
<dbReference type="EMBL" id="JAANNP010000008">
    <property type="protein sequence ID" value="NHC14590.1"/>
    <property type="molecule type" value="Genomic_DNA"/>
</dbReference>
<reference evidence="1 2" key="1">
    <citation type="submission" date="2020-03" db="EMBL/GenBank/DDBJ databases">
        <title>Two novel Motilibacter sp.</title>
        <authorList>
            <person name="Liu S."/>
        </authorList>
    </citation>
    <scope>NUCLEOTIDE SEQUENCE [LARGE SCALE GENOMIC DNA]</scope>
    <source>
        <strain evidence="1 2">E257</strain>
    </source>
</reference>